<evidence type="ECO:0000313" key="2">
    <source>
        <dbReference type="EMBL" id="PNT46136.1"/>
    </source>
</evidence>
<sequence>MFPIIVTERNPCIFVSNFIFKARFLLLGQNILIIDLIFIYISVSSIFKARSPNPVTRDFQYKDFSHYP</sequence>
<keyword evidence="1" id="KW-0472">Membrane</keyword>
<keyword evidence="1" id="KW-0812">Transmembrane</keyword>
<evidence type="ECO:0000256" key="1">
    <source>
        <dbReference type="SAM" id="Phobius"/>
    </source>
</evidence>
<dbReference type="Proteomes" id="UP000006729">
    <property type="component" value="Chromosome 3"/>
</dbReference>
<proteinExistence type="predicted"/>
<accession>U5GNE6</accession>
<evidence type="ECO:0000313" key="3">
    <source>
        <dbReference type="Proteomes" id="UP000006729"/>
    </source>
</evidence>
<dbReference type="EMBL" id="CM009292">
    <property type="protein sequence ID" value="PNT46136.1"/>
    <property type="molecule type" value="Genomic_DNA"/>
</dbReference>
<keyword evidence="3" id="KW-1185">Reference proteome</keyword>
<dbReference type="InParanoid" id="U5GNE6"/>
<feature type="transmembrane region" description="Helical" evidence="1">
    <location>
        <begin position="24"/>
        <end position="47"/>
    </location>
</feature>
<reference evidence="2 3" key="1">
    <citation type="journal article" date="2006" name="Science">
        <title>The genome of black cottonwood, Populus trichocarpa (Torr. &amp; Gray).</title>
        <authorList>
            <person name="Tuskan G.A."/>
            <person name="Difazio S."/>
            <person name="Jansson S."/>
            <person name="Bohlmann J."/>
            <person name="Grigoriev I."/>
            <person name="Hellsten U."/>
            <person name="Putnam N."/>
            <person name="Ralph S."/>
            <person name="Rombauts S."/>
            <person name="Salamov A."/>
            <person name="Schein J."/>
            <person name="Sterck L."/>
            <person name="Aerts A."/>
            <person name="Bhalerao R.R."/>
            <person name="Bhalerao R.P."/>
            <person name="Blaudez D."/>
            <person name="Boerjan W."/>
            <person name="Brun A."/>
            <person name="Brunner A."/>
            <person name="Busov V."/>
            <person name="Campbell M."/>
            <person name="Carlson J."/>
            <person name="Chalot M."/>
            <person name="Chapman J."/>
            <person name="Chen G.L."/>
            <person name="Cooper D."/>
            <person name="Coutinho P.M."/>
            <person name="Couturier J."/>
            <person name="Covert S."/>
            <person name="Cronk Q."/>
            <person name="Cunningham R."/>
            <person name="Davis J."/>
            <person name="Degroeve S."/>
            <person name="Dejardin A."/>
            <person name="Depamphilis C."/>
            <person name="Detter J."/>
            <person name="Dirks B."/>
            <person name="Dubchak I."/>
            <person name="Duplessis S."/>
            <person name="Ehlting J."/>
            <person name="Ellis B."/>
            <person name="Gendler K."/>
            <person name="Goodstein D."/>
            <person name="Gribskov M."/>
            <person name="Grimwood J."/>
            <person name="Groover A."/>
            <person name="Gunter L."/>
            <person name="Hamberger B."/>
            <person name="Heinze B."/>
            <person name="Helariutta Y."/>
            <person name="Henrissat B."/>
            <person name="Holligan D."/>
            <person name="Holt R."/>
            <person name="Huang W."/>
            <person name="Islam-Faridi N."/>
            <person name="Jones S."/>
            <person name="Jones-Rhoades M."/>
            <person name="Jorgensen R."/>
            <person name="Joshi C."/>
            <person name="Kangasjarvi J."/>
            <person name="Karlsson J."/>
            <person name="Kelleher C."/>
            <person name="Kirkpatrick R."/>
            <person name="Kirst M."/>
            <person name="Kohler A."/>
            <person name="Kalluri U."/>
            <person name="Larimer F."/>
            <person name="Leebens-Mack J."/>
            <person name="Leple J.C."/>
            <person name="Locascio P."/>
            <person name="Lou Y."/>
            <person name="Lucas S."/>
            <person name="Martin F."/>
            <person name="Montanini B."/>
            <person name="Napoli C."/>
            <person name="Nelson D.R."/>
            <person name="Nelson C."/>
            <person name="Nieminen K."/>
            <person name="Nilsson O."/>
            <person name="Pereda V."/>
            <person name="Peter G."/>
            <person name="Philippe R."/>
            <person name="Pilate G."/>
            <person name="Poliakov A."/>
            <person name="Razumovskaya J."/>
            <person name="Richardson P."/>
            <person name="Rinaldi C."/>
            <person name="Ritland K."/>
            <person name="Rouze P."/>
            <person name="Ryaboy D."/>
            <person name="Schmutz J."/>
            <person name="Schrader J."/>
            <person name="Segerman B."/>
            <person name="Shin H."/>
            <person name="Siddiqui A."/>
            <person name="Sterky F."/>
            <person name="Terry A."/>
            <person name="Tsai C.J."/>
            <person name="Uberbacher E."/>
            <person name="Unneberg P."/>
            <person name="Vahala J."/>
            <person name="Wall K."/>
            <person name="Wessler S."/>
            <person name="Yang G."/>
            <person name="Yin T."/>
            <person name="Douglas C."/>
            <person name="Marra M."/>
            <person name="Sandberg G."/>
            <person name="Van de Peer Y."/>
            <person name="Rokhsar D."/>
        </authorList>
    </citation>
    <scope>NUCLEOTIDE SEQUENCE [LARGE SCALE GENOMIC DNA]</scope>
    <source>
        <strain evidence="3">cv. Nisqually</strain>
    </source>
</reference>
<dbReference type="AlphaFoldDB" id="U5GNE6"/>
<gene>
    <name evidence="2" type="ORF">POPTR_003G174100</name>
</gene>
<name>U5GNE6_POPTR</name>
<dbReference type="HOGENOM" id="CLU_2798700_0_0_1"/>
<organism evidence="2 3">
    <name type="scientific">Populus trichocarpa</name>
    <name type="common">Western balsam poplar</name>
    <name type="synonym">Populus balsamifera subsp. trichocarpa</name>
    <dbReference type="NCBI Taxonomy" id="3694"/>
    <lineage>
        <taxon>Eukaryota</taxon>
        <taxon>Viridiplantae</taxon>
        <taxon>Streptophyta</taxon>
        <taxon>Embryophyta</taxon>
        <taxon>Tracheophyta</taxon>
        <taxon>Spermatophyta</taxon>
        <taxon>Magnoliopsida</taxon>
        <taxon>eudicotyledons</taxon>
        <taxon>Gunneridae</taxon>
        <taxon>Pentapetalae</taxon>
        <taxon>rosids</taxon>
        <taxon>fabids</taxon>
        <taxon>Malpighiales</taxon>
        <taxon>Salicaceae</taxon>
        <taxon>Saliceae</taxon>
        <taxon>Populus</taxon>
    </lineage>
</organism>
<keyword evidence="1" id="KW-1133">Transmembrane helix</keyword>
<protein>
    <submittedName>
        <fullName evidence="2">Uncharacterized protein</fullName>
    </submittedName>
</protein>